<evidence type="ECO:0000256" key="4">
    <source>
        <dbReference type="ARBA" id="ARBA00022679"/>
    </source>
</evidence>
<dbReference type="AlphaFoldDB" id="A0A8S1TQ79"/>
<dbReference type="Pfam" id="PF00155">
    <property type="entry name" value="Aminotran_1_2"/>
    <property type="match status" value="1"/>
</dbReference>
<name>A0A8S1TQ79_9CILI</name>
<comment type="similarity">
    <text evidence="2">Belongs to the class-I pyridoxal-phosphate-dependent aminotransferase family.</text>
</comment>
<feature type="domain" description="Aminotransferase class I/classII large" evidence="6">
    <location>
        <begin position="28"/>
        <end position="401"/>
    </location>
</feature>
<dbReference type="GO" id="GO:0016212">
    <property type="term" value="F:kynurenine-oxoglutarate transaminase activity"/>
    <property type="evidence" value="ECO:0007669"/>
    <property type="project" value="TreeGrafter"/>
</dbReference>
<gene>
    <name evidence="7" type="ORF">PPENT_87.1.T0250212</name>
</gene>
<dbReference type="InterPro" id="IPR004838">
    <property type="entry name" value="NHTrfase_class1_PyrdxlP-BS"/>
</dbReference>
<evidence type="ECO:0000256" key="3">
    <source>
        <dbReference type="ARBA" id="ARBA00022576"/>
    </source>
</evidence>
<dbReference type="InterPro" id="IPR051326">
    <property type="entry name" value="Kynurenine-oxoglutarate_AT"/>
</dbReference>
<protein>
    <recommendedName>
        <fullName evidence="6">Aminotransferase class I/classII large domain-containing protein</fullName>
    </recommendedName>
</protein>
<dbReference type="GO" id="GO:0005737">
    <property type="term" value="C:cytoplasm"/>
    <property type="evidence" value="ECO:0007669"/>
    <property type="project" value="TreeGrafter"/>
</dbReference>
<dbReference type="EMBL" id="CAJJDO010000025">
    <property type="protein sequence ID" value="CAD8154123.1"/>
    <property type="molecule type" value="Genomic_DNA"/>
</dbReference>
<dbReference type="PANTHER" id="PTHR43807:SF20">
    <property type="entry name" value="FI04487P"/>
    <property type="match status" value="1"/>
</dbReference>
<evidence type="ECO:0000313" key="7">
    <source>
        <dbReference type="EMBL" id="CAD8154123.1"/>
    </source>
</evidence>
<keyword evidence="3" id="KW-0032">Aminotransferase</keyword>
<dbReference type="OrthoDB" id="2414662at2759"/>
<evidence type="ECO:0000256" key="1">
    <source>
        <dbReference type="ARBA" id="ARBA00001933"/>
    </source>
</evidence>
<keyword evidence="5" id="KW-0663">Pyridoxal phosphate</keyword>
<organism evidence="7 8">
    <name type="scientific">Paramecium pentaurelia</name>
    <dbReference type="NCBI Taxonomy" id="43138"/>
    <lineage>
        <taxon>Eukaryota</taxon>
        <taxon>Sar</taxon>
        <taxon>Alveolata</taxon>
        <taxon>Ciliophora</taxon>
        <taxon>Intramacronucleata</taxon>
        <taxon>Oligohymenophorea</taxon>
        <taxon>Peniculida</taxon>
        <taxon>Parameciidae</taxon>
        <taxon>Paramecium</taxon>
    </lineage>
</organism>
<proteinExistence type="inferred from homology"/>
<accession>A0A8S1TQ79</accession>
<dbReference type="GO" id="GO:0030170">
    <property type="term" value="F:pyridoxal phosphate binding"/>
    <property type="evidence" value="ECO:0007669"/>
    <property type="project" value="InterPro"/>
</dbReference>
<evidence type="ECO:0000256" key="5">
    <source>
        <dbReference type="ARBA" id="ARBA00022898"/>
    </source>
</evidence>
<comment type="cofactor">
    <cofactor evidence="1">
        <name>pyridoxal 5'-phosphate</name>
        <dbReference type="ChEBI" id="CHEBI:597326"/>
    </cofactor>
</comment>
<evidence type="ECO:0000313" key="8">
    <source>
        <dbReference type="Proteomes" id="UP000689195"/>
    </source>
</evidence>
<dbReference type="PANTHER" id="PTHR43807">
    <property type="entry name" value="FI04487P"/>
    <property type="match status" value="1"/>
</dbReference>
<evidence type="ECO:0000259" key="6">
    <source>
        <dbReference type="Pfam" id="PF00155"/>
    </source>
</evidence>
<reference evidence="7" key="1">
    <citation type="submission" date="2021-01" db="EMBL/GenBank/DDBJ databases">
        <authorList>
            <consortium name="Genoscope - CEA"/>
            <person name="William W."/>
        </authorList>
    </citation>
    <scope>NUCLEOTIDE SEQUENCE</scope>
</reference>
<dbReference type="Proteomes" id="UP000689195">
    <property type="component" value="Unassembled WGS sequence"/>
</dbReference>
<evidence type="ECO:0000256" key="2">
    <source>
        <dbReference type="ARBA" id="ARBA00007441"/>
    </source>
</evidence>
<sequence>MKHVSNRMLNYLEPQMYARFTMLANQKGCVNLGQGFPNFAPPQFLREALSEEALTEQLQYTMTAGHPKLLNSAASFFQKRMGLQINIDKEIVVSSGAQSVLCCLMQGILNPNDEVIVFDPAFDLYRPLIEFSGGKHIGIPIKPKVLNNKEMMLKRYQNGQFIYTNDDEWEIDFTHLEQNEEYNKLAEILEKYPKIIVCEDAAYHHITFQNNEPFKYPRCITHPKLKEKSVCVMSAGKMFSATGLRVGFAIGNEDIIKGMKAAQTYHIFCLNPVNQTATARCLDYTADGLYFYSLRNLYQQQATKLLKGLIESRLNFNYWVPQGGYFVVTDISNIDIPNKYFIQNDVKVTRDFAFAHYMINEFGVVCIPCSPYYENKETGQNLVRWAFCKTDETISEAINRLQ</sequence>
<dbReference type="PROSITE" id="PS00105">
    <property type="entry name" value="AA_TRANSFER_CLASS_1"/>
    <property type="match status" value="1"/>
</dbReference>
<keyword evidence="8" id="KW-1185">Reference proteome</keyword>
<dbReference type="CDD" id="cd00609">
    <property type="entry name" value="AAT_like"/>
    <property type="match status" value="1"/>
</dbReference>
<dbReference type="InterPro" id="IPR004839">
    <property type="entry name" value="Aminotransferase_I/II_large"/>
</dbReference>
<comment type="caution">
    <text evidence="7">The sequence shown here is derived from an EMBL/GenBank/DDBJ whole genome shotgun (WGS) entry which is preliminary data.</text>
</comment>
<keyword evidence="4" id="KW-0808">Transferase</keyword>